<dbReference type="Proteomes" id="UP000255168">
    <property type="component" value="Chromosome I"/>
</dbReference>
<organism evidence="6 7">
    <name type="scientific">Cupriavidus neocaledonicus</name>
    <dbReference type="NCBI Taxonomy" id="1040979"/>
    <lineage>
        <taxon>Bacteria</taxon>
        <taxon>Pseudomonadati</taxon>
        <taxon>Pseudomonadota</taxon>
        <taxon>Betaproteobacteria</taxon>
        <taxon>Burkholderiales</taxon>
        <taxon>Burkholderiaceae</taxon>
        <taxon>Cupriavidus</taxon>
    </lineage>
</organism>
<sequence>MAAVRTKLAGIVLPQGIDASVMPLLIGRALRGLCDGFVAVLLPAYPLGLGFGQLAVGLISSATLIGSALATILVGLIGGRFPQRRLLMLAGVLMAATGAGFAGLSSLWPLLIVAFMGTLNPSSGDVSVFLPLEQARLPATPRRIVTGIGKWYCLTAMQRGVRHCNERNC</sequence>
<dbReference type="PROSITE" id="PS50850">
    <property type="entry name" value="MFS"/>
    <property type="match status" value="1"/>
</dbReference>
<feature type="transmembrane region" description="Helical" evidence="4">
    <location>
        <begin position="54"/>
        <end position="77"/>
    </location>
</feature>
<dbReference type="PANTHER" id="PTHR23520">
    <property type="entry name" value="TRANSPORTER, PUTATIVE (AFU_ORTHOLOGUE AFUA_3G04000)-RELATED"/>
    <property type="match status" value="1"/>
</dbReference>
<dbReference type="EMBL" id="LT984806">
    <property type="protein sequence ID" value="SPD46675.1"/>
    <property type="molecule type" value="Genomic_DNA"/>
</dbReference>
<keyword evidence="3 4" id="KW-0472">Membrane</keyword>
<accession>A0A375H607</accession>
<dbReference type="GO" id="GO:0022857">
    <property type="term" value="F:transmembrane transporter activity"/>
    <property type="evidence" value="ECO:0007669"/>
    <property type="project" value="InterPro"/>
</dbReference>
<name>A0A375H607_9BURK</name>
<feature type="transmembrane region" description="Helical" evidence="4">
    <location>
        <begin position="89"/>
        <end position="116"/>
    </location>
</feature>
<dbReference type="PANTHER" id="PTHR23520:SF5">
    <property type="entry name" value="TRANSPORTER, PUTATIVE (AFU_ORTHOLOGUE AFUA_3G04000)-RELATED"/>
    <property type="match status" value="1"/>
</dbReference>
<keyword evidence="2 4" id="KW-1133">Transmembrane helix</keyword>
<dbReference type="InterPro" id="IPR020846">
    <property type="entry name" value="MFS_dom"/>
</dbReference>
<dbReference type="InterPro" id="IPR036259">
    <property type="entry name" value="MFS_trans_sf"/>
</dbReference>
<evidence type="ECO:0000313" key="6">
    <source>
        <dbReference type="EMBL" id="SPD46675.1"/>
    </source>
</evidence>
<evidence type="ECO:0000256" key="3">
    <source>
        <dbReference type="ARBA" id="ARBA00023136"/>
    </source>
</evidence>
<evidence type="ECO:0000256" key="2">
    <source>
        <dbReference type="ARBA" id="ARBA00022989"/>
    </source>
</evidence>
<keyword evidence="1 4" id="KW-0812">Transmembrane</keyword>
<evidence type="ECO:0000313" key="7">
    <source>
        <dbReference type="Proteomes" id="UP000255168"/>
    </source>
</evidence>
<feature type="domain" description="Major facilitator superfamily (MFS) profile" evidence="5">
    <location>
        <begin position="20"/>
        <end position="169"/>
    </location>
</feature>
<feature type="transmembrane region" description="Helical" evidence="4">
    <location>
        <begin position="29"/>
        <end position="48"/>
    </location>
</feature>
<evidence type="ECO:0000256" key="4">
    <source>
        <dbReference type="SAM" id="Phobius"/>
    </source>
</evidence>
<reference evidence="6 7" key="1">
    <citation type="submission" date="2018-01" db="EMBL/GenBank/DDBJ databases">
        <authorList>
            <person name="Clerissi C."/>
        </authorList>
    </citation>
    <scope>NUCLEOTIDE SEQUENCE [LARGE SCALE GENOMIC DNA]</scope>
    <source>
        <strain evidence="6">Cupriavidus taiwanensis STM 6160</strain>
    </source>
</reference>
<evidence type="ECO:0000256" key="1">
    <source>
        <dbReference type="ARBA" id="ARBA00022692"/>
    </source>
</evidence>
<protein>
    <submittedName>
        <fullName evidence="6">ABC transporter permease</fullName>
    </submittedName>
</protein>
<evidence type="ECO:0000259" key="5">
    <source>
        <dbReference type="PROSITE" id="PS50850"/>
    </source>
</evidence>
<dbReference type="AlphaFoldDB" id="A0A375H607"/>
<proteinExistence type="predicted"/>
<dbReference type="SUPFAM" id="SSF103473">
    <property type="entry name" value="MFS general substrate transporter"/>
    <property type="match status" value="1"/>
</dbReference>
<dbReference type="Gene3D" id="1.20.1250.20">
    <property type="entry name" value="MFS general substrate transporter like domains"/>
    <property type="match status" value="1"/>
</dbReference>
<gene>
    <name evidence="6" type="ORF">CBM2607_11615</name>
</gene>